<reference evidence="1" key="1">
    <citation type="submission" date="2022-04" db="EMBL/GenBank/DDBJ databases">
        <title>Genome of the entomopathogenic fungus Entomophthora muscae.</title>
        <authorList>
            <person name="Elya C."/>
            <person name="Lovett B.R."/>
            <person name="Lee E."/>
            <person name="Macias A.M."/>
            <person name="Hajek A.E."/>
            <person name="De Bivort B.L."/>
            <person name="Kasson M.T."/>
            <person name="De Fine Licht H.H."/>
            <person name="Stajich J.E."/>
        </authorList>
    </citation>
    <scope>NUCLEOTIDE SEQUENCE</scope>
    <source>
        <strain evidence="1">Berkeley</strain>
    </source>
</reference>
<comment type="caution">
    <text evidence="1">The sequence shown here is derived from an EMBL/GenBank/DDBJ whole genome shotgun (WGS) entry which is preliminary data.</text>
</comment>
<name>A0ACC2UGJ4_9FUNG</name>
<protein>
    <submittedName>
        <fullName evidence="1">Uncharacterized protein</fullName>
    </submittedName>
</protein>
<sequence length="344" mass="39032">MSDSQEWSGSSIVPRDYTEDHVRQYFERIGMSVKDKLPAPTLETLQEIVSKHLLVIPFGNLSLFYYHTLSEPDKTKMRPCDLSDPLTTRGFSSHPLDVFQKLVVLQRDGCSGEQNTLLTGILSKLGFISYPAPARTVHHGIGDSEYEVTATSHLVLIVLIDGRRYLVDVGYSQIDSFLPVPIPDIGEKLPEIEILGSKALRITHCHFNGRMDKESPYPPHPLLEARINGRWLPRYFFTLTPSLPSDLDILTSHILHGPSNISHHIMLRLRYQRPNGMLSLIDNVVIFQGDNGTYSSIVLKTEAERRLIYRTKFGIPLHPQDIEHLPAHIAKGFTDIPQFLRPHF</sequence>
<organism evidence="1 2">
    <name type="scientific">Entomophthora muscae</name>
    <dbReference type="NCBI Taxonomy" id="34485"/>
    <lineage>
        <taxon>Eukaryota</taxon>
        <taxon>Fungi</taxon>
        <taxon>Fungi incertae sedis</taxon>
        <taxon>Zoopagomycota</taxon>
        <taxon>Entomophthoromycotina</taxon>
        <taxon>Entomophthoromycetes</taxon>
        <taxon>Entomophthorales</taxon>
        <taxon>Entomophthoraceae</taxon>
        <taxon>Entomophthora</taxon>
    </lineage>
</organism>
<dbReference type="Proteomes" id="UP001165960">
    <property type="component" value="Unassembled WGS sequence"/>
</dbReference>
<evidence type="ECO:0000313" key="2">
    <source>
        <dbReference type="Proteomes" id="UP001165960"/>
    </source>
</evidence>
<dbReference type="EMBL" id="QTSX02000737">
    <property type="protein sequence ID" value="KAJ9085998.1"/>
    <property type="molecule type" value="Genomic_DNA"/>
</dbReference>
<proteinExistence type="predicted"/>
<gene>
    <name evidence="1" type="ORF">DSO57_1008784</name>
</gene>
<accession>A0ACC2UGJ4</accession>
<evidence type="ECO:0000313" key="1">
    <source>
        <dbReference type="EMBL" id="KAJ9085998.1"/>
    </source>
</evidence>
<keyword evidence="2" id="KW-1185">Reference proteome</keyword>